<organism evidence="1 2">
    <name type="scientific">Novosphingobium resinovorum</name>
    <dbReference type="NCBI Taxonomy" id="158500"/>
    <lineage>
        <taxon>Bacteria</taxon>
        <taxon>Pseudomonadati</taxon>
        <taxon>Pseudomonadota</taxon>
        <taxon>Alphaproteobacteria</taxon>
        <taxon>Sphingomonadales</taxon>
        <taxon>Sphingomonadaceae</taxon>
        <taxon>Novosphingobium</taxon>
    </lineage>
</organism>
<dbReference type="RefSeq" id="WP_051587050.1">
    <property type="nucleotide sequence ID" value="NZ_JFYZ01000027.1"/>
</dbReference>
<name>A0A031JRE4_9SPHN</name>
<dbReference type="Proteomes" id="UP000024329">
    <property type="component" value="Unassembled WGS sequence"/>
</dbReference>
<reference evidence="1 2" key="1">
    <citation type="submission" date="2014-03" db="EMBL/GenBank/DDBJ databases">
        <title>Whole genome sequence of Novosphingobium resinovorum KF1.</title>
        <authorList>
            <person name="Gan H.M."/>
            <person name="Gan H.Y."/>
            <person name="Chew T.H."/>
            <person name="Savka M.A."/>
        </authorList>
    </citation>
    <scope>NUCLEOTIDE SEQUENCE [LARGE SCALE GENOMIC DNA]</scope>
    <source>
        <strain evidence="1 2">KF1</strain>
    </source>
</reference>
<dbReference type="EMBL" id="JFYZ01000027">
    <property type="protein sequence ID" value="EZP79348.1"/>
    <property type="molecule type" value="Genomic_DNA"/>
</dbReference>
<sequence>MTIFHSAQRGSADNRVFGALVAGLDAEFGAGAGEALAQHYLDAEERDFLWDARIDERWLGTCEDEEDADAQHDRVAVIGRLQGTWYTAVSIVDGEGRAQGLIARRDWESERSAREAWSGLG</sequence>
<dbReference type="PATRIC" id="fig|158500.4.peg.4178"/>
<comment type="caution">
    <text evidence="1">The sequence shown here is derived from an EMBL/GenBank/DDBJ whole genome shotgun (WGS) entry which is preliminary data.</text>
</comment>
<evidence type="ECO:0000313" key="2">
    <source>
        <dbReference type="Proteomes" id="UP000024329"/>
    </source>
</evidence>
<proteinExistence type="predicted"/>
<gene>
    <name evidence="1" type="ORF">BV97_04111</name>
</gene>
<accession>A0A031JRE4</accession>
<evidence type="ECO:0000313" key="1">
    <source>
        <dbReference type="EMBL" id="EZP79348.1"/>
    </source>
</evidence>
<dbReference type="eggNOG" id="ENOG502ZG07">
    <property type="taxonomic scope" value="Bacteria"/>
</dbReference>
<protein>
    <submittedName>
        <fullName evidence="1">Uncharacterized protein</fullName>
    </submittedName>
</protein>
<dbReference type="AlphaFoldDB" id="A0A031JRE4"/>